<feature type="coiled-coil region" evidence="3">
    <location>
        <begin position="550"/>
        <end position="667"/>
    </location>
</feature>
<dbReference type="OrthoDB" id="1711136at2759"/>
<keyword evidence="3" id="KW-0175">Coiled coil</keyword>
<keyword evidence="6" id="KW-1185">Reference proteome</keyword>
<evidence type="ECO:0000256" key="2">
    <source>
        <dbReference type="ARBA" id="ARBA00022737"/>
    </source>
</evidence>
<evidence type="ECO:0000313" key="6">
    <source>
        <dbReference type="Proteomes" id="UP000466442"/>
    </source>
</evidence>
<keyword evidence="2" id="KW-0677">Repeat</keyword>
<gene>
    <name evidence="5" type="ORF">GE061_004901</name>
</gene>
<evidence type="ECO:0000256" key="1">
    <source>
        <dbReference type="ARBA" id="ARBA00022614"/>
    </source>
</evidence>
<comment type="caution">
    <text evidence="5">The sequence shown here is derived from an EMBL/GenBank/DDBJ whole genome shotgun (WGS) entry which is preliminary data.</text>
</comment>
<dbReference type="PANTHER" id="PTHR48051:SF47">
    <property type="entry name" value="LEUCINE RICH REPEAT AND STERILE ALPHA MOTIF CONTAINING 1"/>
    <property type="match status" value="1"/>
</dbReference>
<evidence type="ECO:0000256" key="4">
    <source>
        <dbReference type="SAM" id="MobiDB-lite"/>
    </source>
</evidence>
<sequence length="813" mass="92397">MTRERISLHELIALLENDFSLDDVEFCLLPPEERGNFTDEESRNEDEFYLNHLPGEILRQGVELVASNEAGNGDPNSYNSLIVKDENIVIPADCAPDDVDINVMMDQDISVAENDNTSTPPIIAEDSMTAPANRGDQSKNSQKGVDFKARLEHKLYLAKEDPDPSFDLSNCDLKVVPKGVYSICKVLRKESLILHHNSLTSLVGGGELADLSLITILDISSNSFTALPDSISCLINLRELYLNTNLIKVLPESITQLKWLRILSAPFNRLKKLPSNVGAMEHLEELYLQGNPALCTLPNTLCHCPRLSHLVVDIGRYTHPPNDIILEGTSAILTFLAAQIGLDYKGVATLRTSDNKTSCANQRNLNYLSSRDLQLQEKLLEFEKKKEEKQLESLALEKEIANQKEQEMKVHNAFKEGKDKLMEGLKAQQMKIAQEVLKFQSKKETEKTQLIEMLKTIEENAESVINKMLDVSRSEREPWRLIQQQELDRIAEETLFHDNLYSEFRKKDILAEMERILEMETGKALEYEGARARVIEESLSKEQEWDRQLLELLADRVQNQTLAVDQLSEDERAQEAAVAKLLERNDLESSKLKAQLRIIEQQLAELTKYELKHKRFNMEQIEVELADKRIQLSGLLVSVLQQQEERKNQLLARLRRMEAHRLEDEEEDYWLVQYQKLLESQTVLNIQLVEQMVLHGVHKHLPLLLGLDLHQVTSSFLVEIGVDERDSTTICKAIQAYLSNQSSPSAPLEPDPSPSAPDCETECVVCMNSQCEMEPKPCKLILRQHGRCSAFLVPLPEQTTITTTVTTLPILIL</sequence>
<dbReference type="SUPFAM" id="SSF52058">
    <property type="entry name" value="L domain-like"/>
    <property type="match status" value="1"/>
</dbReference>
<reference evidence="5" key="1">
    <citation type="journal article" date="2021" name="Mol. Ecol. Resour.">
        <title>Apolygus lucorum genome provides insights into omnivorousness and mesophyll feeding.</title>
        <authorList>
            <person name="Liu Y."/>
            <person name="Liu H."/>
            <person name="Wang H."/>
            <person name="Huang T."/>
            <person name="Liu B."/>
            <person name="Yang B."/>
            <person name="Yin L."/>
            <person name="Li B."/>
            <person name="Zhang Y."/>
            <person name="Zhang S."/>
            <person name="Jiang F."/>
            <person name="Zhang X."/>
            <person name="Ren Y."/>
            <person name="Wang B."/>
            <person name="Wang S."/>
            <person name="Lu Y."/>
            <person name="Wu K."/>
            <person name="Fan W."/>
            <person name="Wang G."/>
        </authorList>
    </citation>
    <scope>NUCLEOTIDE SEQUENCE</scope>
    <source>
        <strain evidence="5">12Hb</strain>
    </source>
</reference>
<dbReference type="SMART" id="SM00369">
    <property type="entry name" value="LRR_TYP"/>
    <property type="match status" value="3"/>
</dbReference>
<dbReference type="PANTHER" id="PTHR48051">
    <property type="match status" value="1"/>
</dbReference>
<dbReference type="InterPro" id="IPR003591">
    <property type="entry name" value="Leu-rich_rpt_typical-subtyp"/>
</dbReference>
<name>A0A8S9WWH3_APOLU</name>
<dbReference type="EMBL" id="WIXP02000013">
    <property type="protein sequence ID" value="KAF6200458.1"/>
    <property type="molecule type" value="Genomic_DNA"/>
</dbReference>
<dbReference type="GO" id="GO:0005737">
    <property type="term" value="C:cytoplasm"/>
    <property type="evidence" value="ECO:0007669"/>
    <property type="project" value="TreeGrafter"/>
</dbReference>
<keyword evidence="1" id="KW-0433">Leucine-rich repeat</keyword>
<accession>A0A8S9WWH3</accession>
<dbReference type="PROSITE" id="PS51450">
    <property type="entry name" value="LRR"/>
    <property type="match status" value="1"/>
</dbReference>
<dbReference type="InterPro" id="IPR001611">
    <property type="entry name" value="Leu-rich_rpt"/>
</dbReference>
<dbReference type="InterPro" id="IPR032675">
    <property type="entry name" value="LRR_dom_sf"/>
</dbReference>
<evidence type="ECO:0000256" key="3">
    <source>
        <dbReference type="SAM" id="Coils"/>
    </source>
</evidence>
<feature type="coiled-coil region" evidence="3">
    <location>
        <begin position="377"/>
        <end position="406"/>
    </location>
</feature>
<evidence type="ECO:0000313" key="5">
    <source>
        <dbReference type="EMBL" id="KAF6200458.1"/>
    </source>
</evidence>
<protein>
    <recommendedName>
        <fullName evidence="7">E3 ubiquitin-protein ligase LRSAM1</fullName>
    </recommendedName>
</protein>
<organism evidence="5 6">
    <name type="scientific">Apolygus lucorum</name>
    <name type="common">Small green plant bug</name>
    <name type="synonym">Lygocoris lucorum</name>
    <dbReference type="NCBI Taxonomy" id="248454"/>
    <lineage>
        <taxon>Eukaryota</taxon>
        <taxon>Metazoa</taxon>
        <taxon>Ecdysozoa</taxon>
        <taxon>Arthropoda</taxon>
        <taxon>Hexapoda</taxon>
        <taxon>Insecta</taxon>
        <taxon>Pterygota</taxon>
        <taxon>Neoptera</taxon>
        <taxon>Paraneoptera</taxon>
        <taxon>Hemiptera</taxon>
        <taxon>Heteroptera</taxon>
        <taxon>Panheteroptera</taxon>
        <taxon>Cimicomorpha</taxon>
        <taxon>Miridae</taxon>
        <taxon>Mirini</taxon>
        <taxon>Apolygus</taxon>
    </lineage>
</organism>
<feature type="region of interest" description="Disordered" evidence="4">
    <location>
        <begin position="113"/>
        <end position="143"/>
    </location>
</feature>
<dbReference type="InterPro" id="IPR050216">
    <property type="entry name" value="LRR_domain-containing"/>
</dbReference>
<dbReference type="Proteomes" id="UP000466442">
    <property type="component" value="Unassembled WGS sequence"/>
</dbReference>
<dbReference type="Gene3D" id="3.80.10.10">
    <property type="entry name" value="Ribonuclease Inhibitor"/>
    <property type="match status" value="1"/>
</dbReference>
<evidence type="ECO:0008006" key="7">
    <source>
        <dbReference type="Google" id="ProtNLM"/>
    </source>
</evidence>
<dbReference type="AlphaFoldDB" id="A0A8S9WWH3"/>
<proteinExistence type="predicted"/>